<organism evidence="4 5">
    <name type="scientific">Candidatus Woesebacteria bacterium RBG_13_46_13</name>
    <dbReference type="NCBI Taxonomy" id="1802479"/>
    <lineage>
        <taxon>Bacteria</taxon>
        <taxon>Candidatus Woeseibacteriota</taxon>
    </lineage>
</organism>
<accession>A0A1F7X5E6</accession>
<dbReference type="Proteomes" id="UP000176778">
    <property type="component" value="Unassembled WGS sequence"/>
</dbReference>
<keyword evidence="2" id="KW-1133">Transmembrane helix</keyword>
<evidence type="ECO:0000313" key="5">
    <source>
        <dbReference type="Proteomes" id="UP000176778"/>
    </source>
</evidence>
<evidence type="ECO:0000256" key="1">
    <source>
        <dbReference type="ARBA" id="ARBA00022729"/>
    </source>
</evidence>
<dbReference type="InterPro" id="IPR029051">
    <property type="entry name" value="DUF4352"/>
</dbReference>
<feature type="transmembrane region" description="Helical" evidence="2">
    <location>
        <begin position="68"/>
        <end position="86"/>
    </location>
</feature>
<sequence length="224" mass="24747">MANIDNKATKEIGLKTVFTFILNGLFSAFFVTSGVINFKEKKIIVGLLYFVLAALALLPHRFLKVTQALKIVILIILFVILAGVAAQGNPIAEQKYEYYKVGQEFNLKFGDNTFATTVRNVSQETKIIAQGKEATTSGLFLVVKVDIVNLGSESLDFITGKDPELKDNQKRVYALYGADIPQGKLQPSVAKRVSYVFEIPKDSKGLSFIFKDKTDIAKSVDLGR</sequence>
<dbReference type="EMBL" id="MGFR01000001">
    <property type="protein sequence ID" value="OGM10314.1"/>
    <property type="molecule type" value="Genomic_DNA"/>
</dbReference>
<protein>
    <recommendedName>
        <fullName evidence="3">DUF4352 domain-containing protein</fullName>
    </recommendedName>
</protein>
<evidence type="ECO:0000313" key="4">
    <source>
        <dbReference type="EMBL" id="OGM10314.1"/>
    </source>
</evidence>
<dbReference type="STRING" id="1802479.A2Y68_02650"/>
<comment type="caution">
    <text evidence="4">The sequence shown here is derived from an EMBL/GenBank/DDBJ whole genome shotgun (WGS) entry which is preliminary data.</text>
</comment>
<feature type="domain" description="DUF4352" evidence="3">
    <location>
        <begin position="110"/>
        <end position="214"/>
    </location>
</feature>
<keyword evidence="2" id="KW-0472">Membrane</keyword>
<evidence type="ECO:0000256" key="2">
    <source>
        <dbReference type="SAM" id="Phobius"/>
    </source>
</evidence>
<proteinExistence type="predicted"/>
<keyword evidence="2" id="KW-0812">Transmembrane</keyword>
<evidence type="ECO:0000259" key="3">
    <source>
        <dbReference type="Pfam" id="PF11611"/>
    </source>
</evidence>
<feature type="transmembrane region" description="Helical" evidence="2">
    <location>
        <begin position="43"/>
        <end position="62"/>
    </location>
</feature>
<dbReference type="Pfam" id="PF11611">
    <property type="entry name" value="DUF4352"/>
    <property type="match status" value="1"/>
</dbReference>
<reference evidence="4 5" key="1">
    <citation type="journal article" date="2016" name="Nat. Commun.">
        <title>Thousands of microbial genomes shed light on interconnected biogeochemical processes in an aquifer system.</title>
        <authorList>
            <person name="Anantharaman K."/>
            <person name="Brown C.T."/>
            <person name="Hug L.A."/>
            <person name="Sharon I."/>
            <person name="Castelle C.J."/>
            <person name="Probst A.J."/>
            <person name="Thomas B.C."/>
            <person name="Singh A."/>
            <person name="Wilkins M.J."/>
            <person name="Karaoz U."/>
            <person name="Brodie E.L."/>
            <person name="Williams K.H."/>
            <person name="Hubbard S.S."/>
            <person name="Banfield J.F."/>
        </authorList>
    </citation>
    <scope>NUCLEOTIDE SEQUENCE [LARGE SCALE GENOMIC DNA]</scope>
</reference>
<gene>
    <name evidence="4" type="ORF">A2Y68_02650</name>
</gene>
<feature type="transmembrane region" description="Helical" evidence="2">
    <location>
        <begin position="12"/>
        <end position="31"/>
    </location>
</feature>
<dbReference type="AlphaFoldDB" id="A0A1F7X5E6"/>
<name>A0A1F7X5E6_9BACT</name>
<keyword evidence="1" id="KW-0732">Signal</keyword>
<dbReference type="InterPro" id="IPR029050">
    <property type="entry name" value="Immunoprotect_excell_Ig-like"/>
</dbReference>
<dbReference type="Gene3D" id="2.60.40.1240">
    <property type="match status" value="1"/>
</dbReference>